<protein>
    <submittedName>
        <fullName evidence="1">Uncharacterized protein</fullName>
    </submittedName>
</protein>
<evidence type="ECO:0000313" key="2">
    <source>
        <dbReference type="Proteomes" id="UP000308600"/>
    </source>
</evidence>
<sequence length="69" mass="7544">MCDPCKHQGRLNTTDTLPSQQHFIVLVLTVGALLILVTGLTYLALLLAPSSHDPEPRGHAWQRQEGKGV</sequence>
<dbReference type="EMBL" id="ML208562">
    <property type="protein sequence ID" value="TFK62751.1"/>
    <property type="molecule type" value="Genomic_DNA"/>
</dbReference>
<keyword evidence="2" id="KW-1185">Reference proteome</keyword>
<name>A0ACD3AAQ6_9AGAR</name>
<proteinExistence type="predicted"/>
<dbReference type="Proteomes" id="UP000308600">
    <property type="component" value="Unassembled WGS sequence"/>
</dbReference>
<organism evidence="1 2">
    <name type="scientific">Pluteus cervinus</name>
    <dbReference type="NCBI Taxonomy" id="181527"/>
    <lineage>
        <taxon>Eukaryota</taxon>
        <taxon>Fungi</taxon>
        <taxon>Dikarya</taxon>
        <taxon>Basidiomycota</taxon>
        <taxon>Agaricomycotina</taxon>
        <taxon>Agaricomycetes</taxon>
        <taxon>Agaricomycetidae</taxon>
        <taxon>Agaricales</taxon>
        <taxon>Pluteineae</taxon>
        <taxon>Pluteaceae</taxon>
        <taxon>Pluteus</taxon>
    </lineage>
</organism>
<gene>
    <name evidence="1" type="ORF">BDN72DRAFT_848345</name>
</gene>
<reference evidence="1 2" key="1">
    <citation type="journal article" date="2019" name="Nat. Ecol. Evol.">
        <title>Megaphylogeny resolves global patterns of mushroom evolution.</title>
        <authorList>
            <person name="Varga T."/>
            <person name="Krizsan K."/>
            <person name="Foldi C."/>
            <person name="Dima B."/>
            <person name="Sanchez-Garcia M."/>
            <person name="Sanchez-Ramirez S."/>
            <person name="Szollosi G.J."/>
            <person name="Szarkandi J.G."/>
            <person name="Papp V."/>
            <person name="Albert L."/>
            <person name="Andreopoulos W."/>
            <person name="Angelini C."/>
            <person name="Antonin V."/>
            <person name="Barry K.W."/>
            <person name="Bougher N.L."/>
            <person name="Buchanan P."/>
            <person name="Buyck B."/>
            <person name="Bense V."/>
            <person name="Catcheside P."/>
            <person name="Chovatia M."/>
            <person name="Cooper J."/>
            <person name="Damon W."/>
            <person name="Desjardin D."/>
            <person name="Finy P."/>
            <person name="Geml J."/>
            <person name="Haridas S."/>
            <person name="Hughes K."/>
            <person name="Justo A."/>
            <person name="Karasinski D."/>
            <person name="Kautmanova I."/>
            <person name="Kiss B."/>
            <person name="Kocsube S."/>
            <person name="Kotiranta H."/>
            <person name="LaButti K.M."/>
            <person name="Lechner B.E."/>
            <person name="Liimatainen K."/>
            <person name="Lipzen A."/>
            <person name="Lukacs Z."/>
            <person name="Mihaltcheva S."/>
            <person name="Morgado L.N."/>
            <person name="Niskanen T."/>
            <person name="Noordeloos M.E."/>
            <person name="Ohm R.A."/>
            <person name="Ortiz-Santana B."/>
            <person name="Ovrebo C."/>
            <person name="Racz N."/>
            <person name="Riley R."/>
            <person name="Savchenko A."/>
            <person name="Shiryaev A."/>
            <person name="Soop K."/>
            <person name="Spirin V."/>
            <person name="Szebenyi C."/>
            <person name="Tomsovsky M."/>
            <person name="Tulloss R.E."/>
            <person name="Uehling J."/>
            <person name="Grigoriev I.V."/>
            <person name="Vagvolgyi C."/>
            <person name="Papp T."/>
            <person name="Martin F.M."/>
            <person name="Miettinen O."/>
            <person name="Hibbett D.S."/>
            <person name="Nagy L.G."/>
        </authorList>
    </citation>
    <scope>NUCLEOTIDE SEQUENCE [LARGE SCALE GENOMIC DNA]</scope>
    <source>
        <strain evidence="1 2">NL-1719</strain>
    </source>
</reference>
<accession>A0ACD3AAQ6</accession>
<evidence type="ECO:0000313" key="1">
    <source>
        <dbReference type="EMBL" id="TFK62751.1"/>
    </source>
</evidence>